<evidence type="ECO:0000313" key="9">
    <source>
        <dbReference type="EMBL" id="PSS00607.1"/>
    </source>
</evidence>
<keyword evidence="4" id="KW-0315">Glutamine amidotransferase</keyword>
<reference evidence="9 10" key="1">
    <citation type="submission" date="2018-02" db="EMBL/GenBank/DDBJ databases">
        <title>Genome sequence of the basidiomycete white-rot fungus Phlebia centrifuga.</title>
        <authorList>
            <person name="Granchi Z."/>
            <person name="Peng M."/>
            <person name="de Vries R.P."/>
            <person name="Hilden K."/>
            <person name="Makela M.R."/>
            <person name="Grigoriev I."/>
            <person name="Riley R."/>
        </authorList>
    </citation>
    <scope>NUCLEOTIDE SEQUENCE [LARGE SCALE GENOMIC DNA]</scope>
    <source>
        <strain evidence="9 10">FBCC195</strain>
    </source>
</reference>
<dbReference type="PIRSF" id="PIRSF005639">
    <property type="entry name" value="Glut_amidoT_SNO"/>
    <property type="match status" value="1"/>
</dbReference>
<name>A0A2R6Q279_9APHY</name>
<evidence type="ECO:0000256" key="4">
    <source>
        <dbReference type="ARBA" id="ARBA00022962"/>
    </source>
</evidence>
<dbReference type="GO" id="GO:0016829">
    <property type="term" value="F:lyase activity"/>
    <property type="evidence" value="ECO:0007669"/>
    <property type="project" value="UniProtKB-KW"/>
</dbReference>
<evidence type="ECO:0000256" key="5">
    <source>
        <dbReference type="ARBA" id="ARBA00023239"/>
    </source>
</evidence>
<dbReference type="InterPro" id="IPR029062">
    <property type="entry name" value="Class_I_gatase-like"/>
</dbReference>
<dbReference type="PANTHER" id="PTHR31559:SF0">
    <property type="entry name" value="PYRIDOXAL 5'-PHOSPHATE SYNTHASE SUBUNIT SNO1-RELATED"/>
    <property type="match status" value="1"/>
</dbReference>
<dbReference type="PANTHER" id="PTHR31559">
    <property type="entry name" value="PYRIDOXAL 5'-PHOSPHATE SYNTHASE SUBUNIT SNO"/>
    <property type="match status" value="1"/>
</dbReference>
<evidence type="ECO:0000256" key="1">
    <source>
        <dbReference type="ARBA" id="ARBA00008345"/>
    </source>
</evidence>
<dbReference type="InterPro" id="IPR021196">
    <property type="entry name" value="PdxT/SNO_CS"/>
</dbReference>
<dbReference type="HAMAP" id="MF_01615">
    <property type="entry name" value="PdxT"/>
    <property type="match status" value="1"/>
</dbReference>
<evidence type="ECO:0000256" key="3">
    <source>
        <dbReference type="ARBA" id="ARBA00022801"/>
    </source>
</evidence>
<feature type="binding site" evidence="8">
    <location>
        <begin position="59"/>
        <end position="61"/>
    </location>
    <ligand>
        <name>L-glutamine</name>
        <dbReference type="ChEBI" id="CHEBI:58359"/>
    </ligand>
</feature>
<dbReference type="InterPro" id="IPR002161">
    <property type="entry name" value="PdxT/SNO"/>
</dbReference>
<evidence type="ECO:0000256" key="2">
    <source>
        <dbReference type="ARBA" id="ARBA00012918"/>
    </source>
</evidence>
<feature type="active site" description="Charge relay system" evidence="7">
    <location>
        <position position="215"/>
    </location>
</feature>
<comment type="caution">
    <text evidence="9">The sequence shown here is derived from an EMBL/GenBank/DDBJ whole genome shotgun (WGS) entry which is preliminary data.</text>
</comment>
<dbReference type="GO" id="GO:1903600">
    <property type="term" value="C:glutaminase complex"/>
    <property type="evidence" value="ECO:0007669"/>
    <property type="project" value="TreeGrafter"/>
</dbReference>
<dbReference type="GO" id="GO:0004359">
    <property type="term" value="F:glutaminase activity"/>
    <property type="evidence" value="ECO:0007669"/>
    <property type="project" value="UniProtKB-EC"/>
</dbReference>
<feature type="binding site" evidence="8">
    <location>
        <position position="120"/>
    </location>
    <ligand>
        <name>L-glutamine</name>
        <dbReference type="ChEBI" id="CHEBI:58359"/>
    </ligand>
</feature>
<evidence type="ECO:0000256" key="6">
    <source>
        <dbReference type="ARBA" id="ARBA00049534"/>
    </source>
</evidence>
<evidence type="ECO:0000313" key="10">
    <source>
        <dbReference type="Proteomes" id="UP000186601"/>
    </source>
</evidence>
<dbReference type="Proteomes" id="UP000186601">
    <property type="component" value="Unassembled WGS sequence"/>
</dbReference>
<sequence>MQESSPRQDVTIGILALQGAFAEHQVMFQKVSSKKKAVIVLVRTEEDLGKCDALVIPGGESTTIALLARLAGLLGPLRDFLKKKPVWGTCAGAILLSQAIEGAKKGGQELLGGISVTTARNGWGSQVESFEASLEVEGLREANRPFHGIFIRAPVVLQLHPSATDPPIEVISRISSSLLPASVGPLDEDDTDPRDPRTIVALRQGSHLLTTFHPELTKDNRFHEYFITECVLPSVCNK</sequence>
<dbReference type="GO" id="GO:0042823">
    <property type="term" value="P:pyridoxal phosphate biosynthetic process"/>
    <property type="evidence" value="ECO:0007669"/>
    <property type="project" value="InterPro"/>
</dbReference>
<dbReference type="AlphaFoldDB" id="A0A2R6Q279"/>
<dbReference type="Pfam" id="PF01174">
    <property type="entry name" value="SNO"/>
    <property type="match status" value="1"/>
</dbReference>
<dbReference type="OrthoDB" id="2039at2759"/>
<evidence type="ECO:0000256" key="8">
    <source>
        <dbReference type="PIRSR" id="PIRSR005639-2"/>
    </source>
</evidence>
<dbReference type="GO" id="GO:0008614">
    <property type="term" value="P:pyridoxine metabolic process"/>
    <property type="evidence" value="ECO:0007669"/>
    <property type="project" value="TreeGrafter"/>
</dbReference>
<accession>A0A2R6Q279</accession>
<dbReference type="STRING" id="98765.A0A2R6Q279"/>
<evidence type="ECO:0000256" key="7">
    <source>
        <dbReference type="PIRSR" id="PIRSR005639-1"/>
    </source>
</evidence>
<protein>
    <recommendedName>
        <fullName evidence="2">glutaminase</fullName>
        <ecNumber evidence="2">3.5.1.2</ecNumber>
    </recommendedName>
</protein>
<dbReference type="PROSITE" id="PS01236">
    <property type="entry name" value="PDXT_SNO_1"/>
    <property type="match status" value="1"/>
</dbReference>
<dbReference type="GO" id="GO:0005829">
    <property type="term" value="C:cytosol"/>
    <property type="evidence" value="ECO:0007669"/>
    <property type="project" value="TreeGrafter"/>
</dbReference>
<keyword evidence="10" id="KW-1185">Reference proteome</keyword>
<feature type="active site" description="Nucleophile" evidence="7">
    <location>
        <position position="90"/>
    </location>
</feature>
<dbReference type="PROSITE" id="PS51273">
    <property type="entry name" value="GATASE_TYPE_1"/>
    <property type="match status" value="1"/>
</dbReference>
<feature type="active site" description="Charge relay system" evidence="7">
    <location>
        <position position="213"/>
    </location>
</feature>
<dbReference type="FunFam" id="3.40.50.880:FF:000077">
    <property type="entry name" value="Unplaced genomic scaffold supercont2.4, whole genome shotgun sequence"/>
    <property type="match status" value="1"/>
</dbReference>
<proteinExistence type="inferred from homology"/>
<comment type="catalytic activity">
    <reaction evidence="6">
        <text>L-glutamine + H2O = L-glutamate + NH4(+)</text>
        <dbReference type="Rhea" id="RHEA:15889"/>
        <dbReference type="ChEBI" id="CHEBI:15377"/>
        <dbReference type="ChEBI" id="CHEBI:28938"/>
        <dbReference type="ChEBI" id="CHEBI:29985"/>
        <dbReference type="ChEBI" id="CHEBI:58359"/>
        <dbReference type="EC" id="3.5.1.2"/>
    </reaction>
</comment>
<comment type="similarity">
    <text evidence="1">Belongs to the glutaminase PdxT/SNO family.</text>
</comment>
<keyword evidence="3" id="KW-0378">Hydrolase</keyword>
<dbReference type="SUPFAM" id="SSF52317">
    <property type="entry name" value="Class I glutamine amidotransferase-like"/>
    <property type="match status" value="1"/>
</dbReference>
<feature type="binding site" evidence="8">
    <location>
        <begin position="151"/>
        <end position="152"/>
    </location>
    <ligand>
        <name>L-glutamine</name>
        <dbReference type="ChEBI" id="CHEBI:58359"/>
    </ligand>
</feature>
<keyword evidence="5" id="KW-0456">Lyase</keyword>
<dbReference type="PROSITE" id="PS51130">
    <property type="entry name" value="PDXT_SNO_2"/>
    <property type="match status" value="1"/>
</dbReference>
<dbReference type="EC" id="3.5.1.2" evidence="2"/>
<dbReference type="Gene3D" id="3.40.50.880">
    <property type="match status" value="1"/>
</dbReference>
<dbReference type="EMBL" id="MLYV02000414">
    <property type="protein sequence ID" value="PSS00607.1"/>
    <property type="molecule type" value="Genomic_DNA"/>
</dbReference>
<gene>
    <name evidence="9" type="ORF">PHLCEN_2v4117</name>
</gene>
<dbReference type="NCBIfam" id="TIGR03800">
    <property type="entry name" value="PLP_synth_Pdx2"/>
    <property type="match status" value="1"/>
</dbReference>
<organism evidence="9 10">
    <name type="scientific">Hermanssonia centrifuga</name>
    <dbReference type="NCBI Taxonomy" id="98765"/>
    <lineage>
        <taxon>Eukaryota</taxon>
        <taxon>Fungi</taxon>
        <taxon>Dikarya</taxon>
        <taxon>Basidiomycota</taxon>
        <taxon>Agaricomycotina</taxon>
        <taxon>Agaricomycetes</taxon>
        <taxon>Polyporales</taxon>
        <taxon>Meruliaceae</taxon>
        <taxon>Hermanssonia</taxon>
    </lineage>
</organism>